<reference evidence="1" key="1">
    <citation type="submission" date="2020-01" db="EMBL/GenBank/DDBJ databases">
        <authorList>
            <consortium name="DOE Joint Genome Institute"/>
            <person name="Haridas S."/>
            <person name="Albert R."/>
            <person name="Binder M."/>
            <person name="Bloem J."/>
            <person name="Labutti K."/>
            <person name="Salamov A."/>
            <person name="Andreopoulos B."/>
            <person name="Baker S.E."/>
            <person name="Barry K."/>
            <person name="Bills G."/>
            <person name="Bluhm B.H."/>
            <person name="Cannon C."/>
            <person name="Castanera R."/>
            <person name="Culley D.E."/>
            <person name="Daum C."/>
            <person name="Ezra D."/>
            <person name="Gonzalez J.B."/>
            <person name="Henrissat B."/>
            <person name="Kuo A."/>
            <person name="Liang C."/>
            <person name="Lipzen A."/>
            <person name="Lutzoni F."/>
            <person name="Magnuson J."/>
            <person name="Mondo S."/>
            <person name="Nolan M."/>
            <person name="Ohm R."/>
            <person name="Pangilinan J."/>
            <person name="Park H.-J."/>
            <person name="Ramirez L."/>
            <person name="Alfaro M."/>
            <person name="Sun H."/>
            <person name="Tritt A."/>
            <person name="Yoshinaga Y."/>
            <person name="Zwiers L.-H."/>
            <person name="Turgeon B.G."/>
            <person name="Goodwin S.B."/>
            <person name="Spatafora J.W."/>
            <person name="Crous P.W."/>
            <person name="Grigoriev I.V."/>
        </authorList>
    </citation>
    <scope>NUCLEOTIDE SEQUENCE</scope>
    <source>
        <strain evidence="1">IPT5</strain>
    </source>
</reference>
<proteinExistence type="predicted"/>
<evidence type="ECO:0000313" key="2">
    <source>
        <dbReference type="Proteomes" id="UP000799423"/>
    </source>
</evidence>
<sequence length="87" mass="9458">MPRRRLLRYVMGGFVQCWHLAAVRFGDVELHVPFPAHTVVERPPQPTPVRGHSDSAPDVKTGCLPFAVASLAPDGENITEAVTVTAL</sequence>
<dbReference type="Proteomes" id="UP000799423">
    <property type="component" value="Unassembled WGS sequence"/>
</dbReference>
<accession>A0A6A7AU70</accession>
<evidence type="ECO:0000313" key="1">
    <source>
        <dbReference type="EMBL" id="KAF2846831.1"/>
    </source>
</evidence>
<dbReference type="EMBL" id="MU006331">
    <property type="protein sequence ID" value="KAF2846831.1"/>
    <property type="molecule type" value="Genomic_DNA"/>
</dbReference>
<dbReference type="AlphaFoldDB" id="A0A6A7AU70"/>
<keyword evidence="2" id="KW-1185">Reference proteome</keyword>
<gene>
    <name evidence="1" type="ORF">T440DRAFT_471535</name>
</gene>
<name>A0A6A7AU70_9PLEO</name>
<organism evidence="1 2">
    <name type="scientific">Plenodomus tracheiphilus IPT5</name>
    <dbReference type="NCBI Taxonomy" id="1408161"/>
    <lineage>
        <taxon>Eukaryota</taxon>
        <taxon>Fungi</taxon>
        <taxon>Dikarya</taxon>
        <taxon>Ascomycota</taxon>
        <taxon>Pezizomycotina</taxon>
        <taxon>Dothideomycetes</taxon>
        <taxon>Pleosporomycetidae</taxon>
        <taxon>Pleosporales</taxon>
        <taxon>Pleosporineae</taxon>
        <taxon>Leptosphaeriaceae</taxon>
        <taxon>Plenodomus</taxon>
    </lineage>
</organism>
<protein>
    <submittedName>
        <fullName evidence="1">Uncharacterized protein</fullName>
    </submittedName>
</protein>